<evidence type="ECO:0000313" key="1">
    <source>
        <dbReference type="EMBL" id="XHV10642.1"/>
    </source>
</evidence>
<name>A0AB74UML3_9VIRU</name>
<protein>
    <submittedName>
        <fullName evidence="1">Uncharacterized protein</fullName>
    </submittedName>
</protein>
<proteinExistence type="predicted"/>
<reference evidence="1" key="1">
    <citation type="submission" date="2024-10" db="EMBL/GenBank/DDBJ databases">
        <title>Genetic diversity among independent isolates of the Dolichocephalovirinae subfamily.</title>
        <authorList>
            <person name="Ely B."/>
            <person name="Thomas Q."/>
            <person name="Mohammadi T."/>
        </authorList>
    </citation>
    <scope>NUCLEOTIDE SEQUENCE</scope>
</reference>
<accession>A0AB74UML3</accession>
<organism evidence="1">
    <name type="scientific">Caulobacter phage BL57</name>
    <dbReference type="NCBI Taxonomy" id="3348355"/>
    <lineage>
        <taxon>Viruses</taxon>
    </lineage>
</organism>
<gene>
    <name evidence="1" type="ORF">BL57_170</name>
</gene>
<sequence length="42" mass="4617">MSLEKLGLKREAKSIKPVVADLQETHPGLIDPALVSSYLRNV</sequence>
<dbReference type="EMBL" id="PQ287320">
    <property type="protein sequence ID" value="XHV10642.1"/>
    <property type="molecule type" value="Genomic_DNA"/>
</dbReference>